<dbReference type="OrthoDB" id="881122at2"/>
<proteinExistence type="predicted"/>
<dbReference type="PROSITE" id="PS50853">
    <property type="entry name" value="FN3"/>
    <property type="match status" value="2"/>
</dbReference>
<keyword evidence="4" id="KW-1185">Reference proteome</keyword>
<protein>
    <submittedName>
        <fullName evidence="3">Por secretion system C-terminal sorting domain-containing protein</fullName>
    </submittedName>
</protein>
<dbReference type="SUPFAM" id="SSF49265">
    <property type="entry name" value="Fibronectin type III"/>
    <property type="match status" value="2"/>
</dbReference>
<dbReference type="InterPro" id="IPR036116">
    <property type="entry name" value="FN3_sf"/>
</dbReference>
<gene>
    <name evidence="3" type="ORF">SAMN05421594_1885</name>
</gene>
<dbReference type="CDD" id="cd00063">
    <property type="entry name" value="FN3"/>
    <property type="match status" value="1"/>
</dbReference>
<sequence length="989" mass="106240">MITTQFFRLLTRSKLRMAGALVLSGWVFMNAQIVSYYSFSQNQGTYTPLSGATNIATATASTGTGLLDENVYTLNDVIPFSFPFNGTAFNSIKVHANGFISFGSTTSSSTDPIGSGTSYSGVISPLSADLESLFNINGLKGSIDYAVTGSTPNREFVVQWSHFRPYGASPATAASHHDWNFQARLHENGSIKYVYSLNSQGTPSATNAKVGLRGTSSNDYNNRTASGNATSNWNNTVAGSNSSAGIASNYSFLAAQGLTFNWTAPTPCMAPSAQPSNLALTNTGIIINGSFIASSPAADKYLILRNVNGTVPNAPTNGTVYTTGENTSLNAYVAYYGANTTFENNYNHGIRGNNQYTYTVYAVNSNCTNGPLYNTQNPVSSSITNCPIPVNGITASNANTHSFDVTWPVTENGSALPINNVIEVASDSNFNSMVAGSPFTLGTSTLSQHIAGLQPNTLYFIRGKSVSTQCQSSYSSTVSIYTTCTPASSFYESFDSVSGTNNLPNCWGKILTSNNGSTPTISLTTTDANSSPNNISFYGNGATATEAATKMILVSPELTNISSGTHRLRFKARRTSADIKVQIVALTGTTSSANVEIIETIPLTTTYQEYVVYINNYSGSADHLGIRRVDGSTWSYMYVDDVIWEPAPSCTELASVTLNAETYNGANISWTNVNNQQPASGYEYFVSTVNTPPADTNTFVTLVSGTNSVVISGLSNGTYYFWIRRICSPGEKSPWKTVAFSTVPTTPAPWKEEFMTTTFPQGWTTGTSPQSFALGSERGATGNGTTTTNLYKNLFANSTAGTFSSINVGPLNAANYELSFSYKQTNYSSPFAPLATWGNFDVQISTDFGATWTTIGTVNNEPGTGNYIKKTYSLAAYQNQFVKVRINANRTAGDFDLSFDNFEIKAGTLSTLETVKDKLRIYPNPAISFVKIDSKEKVKSFELYTISGQLVKTGGQVQEVSLEHIASGIYILKVTLNNDQTVINKIIKQ</sequence>
<evidence type="ECO:0000313" key="4">
    <source>
        <dbReference type="Proteomes" id="UP000198769"/>
    </source>
</evidence>
<dbReference type="AlphaFoldDB" id="A0A1I4XIY2"/>
<feature type="domain" description="Fibronectin type-III" evidence="2">
    <location>
        <begin position="652"/>
        <end position="748"/>
    </location>
</feature>
<feature type="domain" description="Fibronectin type-III" evidence="2">
    <location>
        <begin position="389"/>
        <end position="488"/>
    </location>
</feature>
<evidence type="ECO:0000313" key="3">
    <source>
        <dbReference type="EMBL" id="SFN25784.1"/>
    </source>
</evidence>
<reference evidence="4" key="1">
    <citation type="submission" date="2016-10" db="EMBL/GenBank/DDBJ databases">
        <authorList>
            <person name="Varghese N."/>
            <person name="Submissions S."/>
        </authorList>
    </citation>
    <scope>NUCLEOTIDE SEQUENCE [LARGE SCALE GENOMIC DNA]</scope>
    <source>
        <strain evidence="4">DSM 25575</strain>
    </source>
</reference>
<accession>A0A1I4XIY2</accession>
<dbReference type="EMBL" id="FOVD01000002">
    <property type="protein sequence ID" value="SFN25784.1"/>
    <property type="molecule type" value="Genomic_DNA"/>
</dbReference>
<dbReference type="NCBIfam" id="TIGR04183">
    <property type="entry name" value="Por_Secre_tail"/>
    <property type="match status" value="1"/>
</dbReference>
<dbReference type="InterPro" id="IPR003961">
    <property type="entry name" value="FN3_dom"/>
</dbReference>
<dbReference type="InterPro" id="IPR026444">
    <property type="entry name" value="Secre_tail"/>
</dbReference>
<name>A0A1I4XIY2_CHROL</name>
<dbReference type="Gene3D" id="2.60.40.10">
    <property type="entry name" value="Immunoglobulins"/>
    <property type="match status" value="2"/>
</dbReference>
<dbReference type="Pfam" id="PF18962">
    <property type="entry name" value="Por_Secre_tail"/>
    <property type="match status" value="1"/>
</dbReference>
<evidence type="ECO:0000259" key="2">
    <source>
        <dbReference type="PROSITE" id="PS50853"/>
    </source>
</evidence>
<keyword evidence="1" id="KW-0732">Signal</keyword>
<dbReference type="Proteomes" id="UP000198769">
    <property type="component" value="Unassembled WGS sequence"/>
</dbReference>
<evidence type="ECO:0000256" key="1">
    <source>
        <dbReference type="ARBA" id="ARBA00022729"/>
    </source>
</evidence>
<organism evidence="3 4">
    <name type="scientific">Chryseobacterium oleae</name>
    <dbReference type="NCBI Taxonomy" id="491207"/>
    <lineage>
        <taxon>Bacteria</taxon>
        <taxon>Pseudomonadati</taxon>
        <taxon>Bacteroidota</taxon>
        <taxon>Flavobacteriia</taxon>
        <taxon>Flavobacteriales</taxon>
        <taxon>Weeksellaceae</taxon>
        <taxon>Chryseobacterium group</taxon>
        <taxon>Chryseobacterium</taxon>
    </lineage>
</organism>
<dbReference type="InterPro" id="IPR013783">
    <property type="entry name" value="Ig-like_fold"/>
</dbReference>
<dbReference type="RefSeq" id="WP_090024206.1">
    <property type="nucleotide sequence ID" value="NZ_FOVD01000002.1"/>
</dbReference>